<evidence type="ECO:0000256" key="2">
    <source>
        <dbReference type="ARBA" id="ARBA00004496"/>
    </source>
</evidence>
<sequence length="721" mass="81136">MNHLTQNTNTEIAKDYISKRKIPQLFESLLTGLMVHKPEDHVEFIIDSLSRYKSENQTLKWDSFIGRKGGVHTLAPLKKSNVQNTDQSPQQQSMAPRSSEKGEQDVGNGLNRRTKLDSIPVGKHDTQSDNKKISIDTQRLKDKKMILIIGGPASGKRTQAEKVAQKYHYTHLSTAELIKKSDSQYGKESNDLSANLITDLVGEAMMKTVNQTDGYIIDSQPNETRFGVTFERRVAPFSMVFYLDASDQLLSQRANESRYDDTENFRDSIDPIIRHYQDENKLVKVDASHGVDEVFSDICSALNKVTKQPKREESTHSHGSMTEKQEKQLKGKPVLFVGGGPGSGKGTQCERIIEKYGFTHLSAGDLIRAAVEGKSEKGKYFNEMMQQGKLISTEDILGLLKDAIYEKAEEATGFLIDGFPRKIDQGIQFENEVVPCDLLIYFDLSDDVMTERLLKRGETSGRIDDNEETIKKRLDTFHEQTTPILGYYGKQGKLVTIDANRSPDEIFADVQDSVDRLMDQVVIERKPDTSKLKNAKIIFVCGGPGSGKGTQCDYIVQKYGYTHLSTGDLLREAVQSKSERGEQLNALMKEGKLVPLEVVLDLLKDEMLKKIDSTKGFLIDGYPREVEQALKFEQQIAPCNLVLYINANDETMTERLLHRGKTSGRVDDNIETIKARLKTFHDATEPVIHHYEKQGKLAAINSELKPDDVFKEVQSVLDKVA</sequence>
<evidence type="ECO:0000256" key="7">
    <source>
        <dbReference type="ARBA" id="ARBA00022741"/>
    </source>
</evidence>
<evidence type="ECO:0000256" key="8">
    <source>
        <dbReference type="ARBA" id="ARBA00022777"/>
    </source>
</evidence>
<dbReference type="CDD" id="cd22978">
    <property type="entry name" value="DD_AK5"/>
    <property type="match status" value="1"/>
</dbReference>
<dbReference type="InterPro" id="IPR033690">
    <property type="entry name" value="Adenylat_kinase_CS"/>
</dbReference>
<dbReference type="GO" id="GO:0005737">
    <property type="term" value="C:cytoplasm"/>
    <property type="evidence" value="ECO:0007669"/>
    <property type="project" value="UniProtKB-SubCell"/>
</dbReference>
<evidence type="ECO:0000256" key="12">
    <source>
        <dbReference type="SAM" id="MobiDB-lite"/>
    </source>
</evidence>
<keyword evidence="5" id="KW-0963">Cytoplasm</keyword>
<evidence type="ECO:0000256" key="6">
    <source>
        <dbReference type="ARBA" id="ARBA00022679"/>
    </source>
</evidence>
<reference evidence="13" key="1">
    <citation type="submission" date="2021-02" db="EMBL/GenBank/DDBJ databases">
        <authorList>
            <person name="Nowell W R."/>
        </authorList>
    </citation>
    <scope>NUCLEOTIDE SEQUENCE</scope>
</reference>
<evidence type="ECO:0000256" key="5">
    <source>
        <dbReference type="ARBA" id="ARBA00022490"/>
    </source>
</evidence>
<evidence type="ECO:0000313" key="15">
    <source>
        <dbReference type="Proteomes" id="UP000663829"/>
    </source>
</evidence>
<evidence type="ECO:0000256" key="1">
    <source>
        <dbReference type="ARBA" id="ARBA00003053"/>
    </source>
</evidence>
<dbReference type="SUPFAM" id="SSF52540">
    <property type="entry name" value="P-loop containing nucleoside triphosphate hydrolases"/>
    <property type="match status" value="3"/>
</dbReference>
<feature type="region of interest" description="Disordered" evidence="12">
    <location>
        <begin position="77"/>
        <end position="131"/>
    </location>
</feature>
<keyword evidence="15" id="KW-1185">Reference proteome</keyword>
<dbReference type="Gene3D" id="3.40.50.300">
    <property type="entry name" value="P-loop containing nucleotide triphosphate hydrolases"/>
    <property type="match status" value="3"/>
</dbReference>
<comment type="caution">
    <text evidence="13">The sequence shown here is derived from an EMBL/GenBank/DDBJ whole genome shotgun (WGS) entry which is preliminary data.</text>
</comment>
<comment type="subcellular location">
    <subcellularLocation>
        <location evidence="2">Cytoplasm</location>
    </subcellularLocation>
</comment>
<evidence type="ECO:0000256" key="11">
    <source>
        <dbReference type="ARBA" id="ARBA00078502"/>
    </source>
</evidence>
<dbReference type="AlphaFoldDB" id="A0A813PG46"/>
<dbReference type="FunFam" id="3.40.50.300:FF:000315">
    <property type="entry name" value="Adenylate kinase 1"/>
    <property type="match status" value="2"/>
</dbReference>
<dbReference type="GO" id="GO:0004017">
    <property type="term" value="F:AMP kinase activity"/>
    <property type="evidence" value="ECO:0007669"/>
    <property type="project" value="UniProtKB-EC"/>
</dbReference>
<dbReference type="InterPro" id="IPR000850">
    <property type="entry name" value="Adenylat/UMP-CMP_kin"/>
</dbReference>
<dbReference type="GO" id="GO:0005524">
    <property type="term" value="F:ATP binding"/>
    <property type="evidence" value="ECO:0007669"/>
    <property type="project" value="UniProtKB-KW"/>
</dbReference>
<comment type="subunit">
    <text evidence="3">Monomer.</text>
</comment>
<gene>
    <name evidence="13" type="ORF">GPM918_LOCUS909</name>
    <name evidence="14" type="ORF">SRO942_LOCUS909</name>
</gene>
<dbReference type="SUPFAM" id="SSF47391">
    <property type="entry name" value="Dimerization-anchoring domain of cAMP-dependent PK regulatory subunit"/>
    <property type="match status" value="1"/>
</dbReference>
<evidence type="ECO:0000256" key="4">
    <source>
        <dbReference type="ARBA" id="ARBA00012955"/>
    </source>
</evidence>
<dbReference type="EMBL" id="CAJNOQ010000078">
    <property type="protein sequence ID" value="CAF0752343.1"/>
    <property type="molecule type" value="Genomic_DNA"/>
</dbReference>
<keyword evidence="8" id="KW-0418">Kinase</keyword>
<evidence type="ECO:0000256" key="9">
    <source>
        <dbReference type="ARBA" id="ARBA00022840"/>
    </source>
</evidence>
<dbReference type="PROSITE" id="PS00113">
    <property type="entry name" value="ADENYLATE_KINASE"/>
    <property type="match status" value="2"/>
</dbReference>
<organism evidence="13 15">
    <name type="scientific">Didymodactylos carnosus</name>
    <dbReference type="NCBI Taxonomy" id="1234261"/>
    <lineage>
        <taxon>Eukaryota</taxon>
        <taxon>Metazoa</taxon>
        <taxon>Spiralia</taxon>
        <taxon>Gnathifera</taxon>
        <taxon>Rotifera</taxon>
        <taxon>Eurotatoria</taxon>
        <taxon>Bdelloidea</taxon>
        <taxon>Philodinida</taxon>
        <taxon>Philodinidae</taxon>
        <taxon>Didymodactylos</taxon>
    </lineage>
</organism>
<protein>
    <recommendedName>
        <fullName evidence="4">adenylate kinase</fullName>
        <ecNumber evidence="4">2.7.4.3</ecNumber>
    </recommendedName>
    <alternativeName>
        <fullName evidence="10">ATP:AMP phosphotransferase</fullName>
    </alternativeName>
    <alternativeName>
        <fullName evidence="11">Adenylate monophosphate kinase</fullName>
    </alternativeName>
</protein>
<name>A0A813PG46_9BILA</name>
<evidence type="ECO:0000313" key="13">
    <source>
        <dbReference type="EMBL" id="CAF0752343.1"/>
    </source>
</evidence>
<feature type="compositionally biased region" description="Polar residues" evidence="12">
    <location>
        <begin position="80"/>
        <end position="96"/>
    </location>
</feature>
<keyword evidence="9" id="KW-0067">ATP-binding</keyword>
<dbReference type="InterPro" id="IPR027417">
    <property type="entry name" value="P-loop_NTPase"/>
</dbReference>
<dbReference type="Pfam" id="PF00406">
    <property type="entry name" value="ADK"/>
    <property type="match status" value="3"/>
</dbReference>
<accession>A0A813PG46</accession>
<feature type="compositionally biased region" description="Basic and acidic residues" evidence="12">
    <location>
        <begin position="122"/>
        <end position="131"/>
    </location>
</feature>
<dbReference type="HAMAP" id="MF_00235">
    <property type="entry name" value="Adenylate_kinase_Adk"/>
    <property type="match status" value="2"/>
</dbReference>
<comment type="function">
    <text evidence="1">Catalyzes the reversible transfer of the terminal phosphate group between ATP and AMP. Plays an important role in cellular energy homeostasis and in adenine nucleotide metabolism.</text>
</comment>
<dbReference type="OrthoDB" id="442176at2759"/>
<keyword evidence="7" id="KW-0547">Nucleotide-binding</keyword>
<proteinExistence type="inferred from homology"/>
<evidence type="ECO:0000256" key="3">
    <source>
        <dbReference type="ARBA" id="ARBA00011245"/>
    </source>
</evidence>
<dbReference type="PANTHER" id="PTHR23359">
    <property type="entry name" value="NUCLEOTIDE KINASE"/>
    <property type="match status" value="1"/>
</dbReference>
<dbReference type="Proteomes" id="UP000681722">
    <property type="component" value="Unassembled WGS sequence"/>
</dbReference>
<dbReference type="PRINTS" id="PR00094">
    <property type="entry name" value="ADENYLTKNASE"/>
</dbReference>
<keyword evidence="6" id="KW-0808">Transferase</keyword>
<evidence type="ECO:0000313" key="14">
    <source>
        <dbReference type="EMBL" id="CAF3532185.1"/>
    </source>
</evidence>
<dbReference type="CDD" id="cd01428">
    <property type="entry name" value="ADK"/>
    <property type="match status" value="2"/>
</dbReference>
<evidence type="ECO:0000256" key="10">
    <source>
        <dbReference type="ARBA" id="ARBA00031517"/>
    </source>
</evidence>
<feature type="compositionally biased region" description="Basic and acidic residues" evidence="12">
    <location>
        <begin position="309"/>
        <end position="328"/>
    </location>
</feature>
<dbReference type="EMBL" id="CAJOBC010000078">
    <property type="protein sequence ID" value="CAF3532185.1"/>
    <property type="molecule type" value="Genomic_DNA"/>
</dbReference>
<feature type="region of interest" description="Disordered" evidence="12">
    <location>
        <begin position="306"/>
        <end position="328"/>
    </location>
</feature>
<dbReference type="Proteomes" id="UP000663829">
    <property type="component" value="Unassembled WGS sequence"/>
</dbReference>
<dbReference type="EC" id="2.7.4.3" evidence="4"/>